<dbReference type="PANTHER" id="PTHR43643">
    <property type="entry name" value="HISTIDINOL-PHOSPHATE AMINOTRANSFERASE 2"/>
    <property type="match status" value="1"/>
</dbReference>
<reference evidence="11" key="2">
    <citation type="submission" date="2020-09" db="EMBL/GenBank/DDBJ databases">
        <authorList>
            <person name="Sun Q."/>
            <person name="Ohkuma M."/>
        </authorList>
    </citation>
    <scope>NUCLEOTIDE SEQUENCE</scope>
    <source>
        <strain evidence="11">JCM 3035</strain>
    </source>
</reference>
<dbReference type="Gene3D" id="3.40.630.30">
    <property type="match status" value="1"/>
</dbReference>
<evidence type="ECO:0000256" key="4">
    <source>
        <dbReference type="ARBA" id="ARBA00022605"/>
    </source>
</evidence>
<comment type="catalytic activity">
    <reaction evidence="8">
        <text>L-histidinol phosphate + 2-oxoglutarate = 3-(imidazol-4-yl)-2-oxopropyl phosphate + L-glutamate</text>
        <dbReference type="Rhea" id="RHEA:23744"/>
        <dbReference type="ChEBI" id="CHEBI:16810"/>
        <dbReference type="ChEBI" id="CHEBI:29985"/>
        <dbReference type="ChEBI" id="CHEBI:57766"/>
        <dbReference type="ChEBI" id="CHEBI:57980"/>
        <dbReference type="EC" id="2.6.1.9"/>
    </reaction>
</comment>
<dbReference type="InterPro" id="IPR004839">
    <property type="entry name" value="Aminotransferase_I/II_large"/>
</dbReference>
<evidence type="ECO:0000313" key="12">
    <source>
        <dbReference type="Proteomes" id="UP000637788"/>
    </source>
</evidence>
<organism evidence="11 12">
    <name type="scientific">Streptomyces flaveus</name>
    <dbReference type="NCBI Taxonomy" id="66370"/>
    <lineage>
        <taxon>Bacteria</taxon>
        <taxon>Bacillati</taxon>
        <taxon>Actinomycetota</taxon>
        <taxon>Actinomycetes</taxon>
        <taxon>Kitasatosporales</taxon>
        <taxon>Streptomycetaceae</taxon>
        <taxon>Streptomyces</taxon>
        <taxon>Streptomyces aurantiacus group</taxon>
    </lineage>
</organism>
<dbReference type="CDD" id="cd00609">
    <property type="entry name" value="AAT_like"/>
    <property type="match status" value="1"/>
</dbReference>
<comment type="pathway">
    <text evidence="1">Amino-acid biosynthesis; L-histidine biosynthesis; L-histidine from 5-phospho-alpha-D-ribose 1-diphosphate: step 7/9.</text>
</comment>
<reference evidence="11" key="1">
    <citation type="journal article" date="2014" name="Int. J. Syst. Evol. Microbiol.">
        <title>Complete genome sequence of Corynebacterium casei LMG S-19264T (=DSM 44701T), isolated from a smear-ripened cheese.</title>
        <authorList>
            <consortium name="US DOE Joint Genome Institute (JGI-PGF)"/>
            <person name="Walter F."/>
            <person name="Albersmeier A."/>
            <person name="Kalinowski J."/>
            <person name="Ruckert C."/>
        </authorList>
    </citation>
    <scope>NUCLEOTIDE SEQUENCE</scope>
    <source>
        <strain evidence="11">JCM 3035</strain>
    </source>
</reference>
<accession>A0A917QIM4</accession>
<keyword evidence="3 9" id="KW-0032">Aminotransferase</keyword>
<dbReference type="PROSITE" id="PS00105">
    <property type="entry name" value="AA_TRANSFER_CLASS_1"/>
    <property type="match status" value="1"/>
</dbReference>
<dbReference type="SUPFAM" id="SSF53383">
    <property type="entry name" value="PLP-dependent transferases"/>
    <property type="match status" value="1"/>
</dbReference>
<dbReference type="Gene3D" id="3.90.1150.10">
    <property type="entry name" value="Aspartate Aminotransferase, domain 1"/>
    <property type="match status" value="1"/>
</dbReference>
<dbReference type="InterPro" id="IPR050106">
    <property type="entry name" value="HistidinolP_aminotransfase"/>
</dbReference>
<dbReference type="EC" id="2.6.1.-" evidence="9"/>
<evidence type="ECO:0000256" key="1">
    <source>
        <dbReference type="ARBA" id="ARBA00005011"/>
    </source>
</evidence>
<dbReference type="InterPro" id="IPR015424">
    <property type="entry name" value="PyrdxlP-dep_Trfase"/>
</dbReference>
<dbReference type="Gene3D" id="3.40.640.10">
    <property type="entry name" value="Type I PLP-dependent aspartate aminotransferase-like (Major domain)"/>
    <property type="match status" value="1"/>
</dbReference>
<keyword evidence="6" id="KW-0663">Pyridoxal phosphate</keyword>
<evidence type="ECO:0000259" key="10">
    <source>
        <dbReference type="Pfam" id="PF00155"/>
    </source>
</evidence>
<keyword evidence="7" id="KW-0368">Histidine biosynthesis</keyword>
<dbReference type="EMBL" id="BMPQ01000002">
    <property type="protein sequence ID" value="GGK52578.1"/>
    <property type="molecule type" value="Genomic_DNA"/>
</dbReference>
<dbReference type="SUPFAM" id="SSF55729">
    <property type="entry name" value="Acyl-CoA N-acyltransferases (Nat)"/>
    <property type="match status" value="1"/>
</dbReference>
<dbReference type="InterPro" id="IPR015422">
    <property type="entry name" value="PyrdxlP-dep_Trfase_small"/>
</dbReference>
<dbReference type="Pfam" id="PF00155">
    <property type="entry name" value="Aminotran_1_2"/>
    <property type="match status" value="1"/>
</dbReference>
<proteinExistence type="inferred from homology"/>
<evidence type="ECO:0000256" key="5">
    <source>
        <dbReference type="ARBA" id="ARBA00022679"/>
    </source>
</evidence>
<dbReference type="InterPro" id="IPR015421">
    <property type="entry name" value="PyrdxlP-dep_Trfase_major"/>
</dbReference>
<comment type="caution">
    <text evidence="11">The sequence shown here is derived from an EMBL/GenBank/DDBJ whole genome shotgun (WGS) entry which is preliminary data.</text>
</comment>
<gene>
    <name evidence="11" type="ORF">GCM10010094_11210</name>
</gene>
<protein>
    <recommendedName>
        <fullName evidence="9">Aminotransferase</fullName>
        <ecNumber evidence="9">2.6.1.-</ecNumber>
    </recommendedName>
</protein>
<sequence length="694" mass="75258">MDGKALHARLLSGMDLRSGERRLGPLDSARAESLLAYLLLHRDAPQPITPTKSPAADLRGRSTRGATAPEYAYSGALCRSALSRPVRVPHDGTGPPASKEVLMGRDLQLRAATPEDLEWIHELRHRVYARELGQHVPDPSGRLRDGLDGDNVYLVAARGADRIGFVSLTPPWLGRYALDKYLTRDELPLLTEDDLFEVRILTVEPRWRTTAAAPLLMYAALRWIAARGGRRVVAMGRTELLTMYLAVGLRPVGRTVHSGALTFEVLTGSVTELTKVTMDRYGTMLERLRSEVDWRLDMPFAPRPDGCEHGGASFTAIGTDFRSLHRRLQVVAADVLDAWFPSAPGVRVALAEDPAWAARTSPPTGAEGLLAEIAEARALPAQTLAVGAGSSDLIFRAFGQWLTPQSRVLLMDPGYGEYAHVTERVIGCRVDRFRLRREDGWRIDPARLSAAVASGRYDLVVVVNPNNPTGRHAPAAELRSVIAAAPARTRWWIDEAYLGYVDLAESLAGLAATDPRAVVCSSLSKMYALSGMRAAYLVAEPTTAARLRLRTPPWPVSLPAQLAAVAALRDPAYYSDCWVRTHALRRQLAADLAGLDEAVVVEEGVANFLTVTLPSGGPSAAQVVNECRRRDVYLRDLSPLSSAYQGRTVRIAVKDTAENARIVGGFQAALDVLRPGSASPVSMPAGVPAAGSAR</sequence>
<feature type="domain" description="Aminotransferase class I/classII large" evidence="10">
    <location>
        <begin position="358"/>
        <end position="663"/>
    </location>
</feature>
<dbReference type="GO" id="GO:0004400">
    <property type="term" value="F:histidinol-phosphate transaminase activity"/>
    <property type="evidence" value="ECO:0007669"/>
    <property type="project" value="UniProtKB-EC"/>
</dbReference>
<dbReference type="GO" id="GO:0000105">
    <property type="term" value="P:L-histidine biosynthetic process"/>
    <property type="evidence" value="ECO:0007669"/>
    <property type="project" value="UniProtKB-KW"/>
</dbReference>
<dbReference type="AlphaFoldDB" id="A0A917QIM4"/>
<evidence type="ECO:0000256" key="2">
    <source>
        <dbReference type="ARBA" id="ARBA00007970"/>
    </source>
</evidence>
<dbReference type="InterPro" id="IPR016181">
    <property type="entry name" value="Acyl_CoA_acyltransferase"/>
</dbReference>
<evidence type="ECO:0000256" key="7">
    <source>
        <dbReference type="ARBA" id="ARBA00023102"/>
    </source>
</evidence>
<comment type="cofactor">
    <cofactor evidence="9">
        <name>pyridoxal 5'-phosphate</name>
        <dbReference type="ChEBI" id="CHEBI:597326"/>
    </cofactor>
</comment>
<dbReference type="PANTHER" id="PTHR43643:SF6">
    <property type="entry name" value="HISTIDINOL-PHOSPHATE AMINOTRANSFERASE"/>
    <property type="match status" value="1"/>
</dbReference>
<keyword evidence="5 9" id="KW-0808">Transferase</keyword>
<dbReference type="Proteomes" id="UP000637788">
    <property type="component" value="Unassembled WGS sequence"/>
</dbReference>
<evidence type="ECO:0000256" key="9">
    <source>
        <dbReference type="RuleBase" id="RU000481"/>
    </source>
</evidence>
<evidence type="ECO:0000313" key="11">
    <source>
        <dbReference type="EMBL" id="GGK52578.1"/>
    </source>
</evidence>
<dbReference type="InterPro" id="IPR004838">
    <property type="entry name" value="NHTrfase_class1_PyrdxlP-BS"/>
</dbReference>
<comment type="similarity">
    <text evidence="9">Belongs to the class-I pyridoxal-phosphate-dependent aminotransferase family.</text>
</comment>
<keyword evidence="12" id="KW-1185">Reference proteome</keyword>
<comment type="similarity">
    <text evidence="2">Belongs to the class-II pyridoxal-phosphate-dependent aminotransferase family. Histidinol-phosphate aminotransferase subfamily.</text>
</comment>
<evidence type="ECO:0000256" key="3">
    <source>
        <dbReference type="ARBA" id="ARBA00022576"/>
    </source>
</evidence>
<evidence type="ECO:0000256" key="6">
    <source>
        <dbReference type="ARBA" id="ARBA00022898"/>
    </source>
</evidence>
<evidence type="ECO:0000256" key="8">
    <source>
        <dbReference type="ARBA" id="ARBA00047481"/>
    </source>
</evidence>
<name>A0A917QIM4_9ACTN</name>
<keyword evidence="4" id="KW-0028">Amino-acid biosynthesis</keyword>
<dbReference type="GO" id="GO:0030170">
    <property type="term" value="F:pyridoxal phosphate binding"/>
    <property type="evidence" value="ECO:0007669"/>
    <property type="project" value="InterPro"/>
</dbReference>